<proteinExistence type="predicted"/>
<comment type="caution">
    <text evidence="2">The sequence shown here is derived from an EMBL/GenBank/DDBJ whole genome shotgun (WGS) entry which is preliminary data.</text>
</comment>
<sequence length="118" mass="13966">MEEDGEATQPRYGALVLADPTRQLWTKVMTPPQKQNTCKNTAKYLRYVQYPEILHKYLAQLYNISRDYSEGVFSLLSEPKFDMKEVQELAKEAHLWYRNKAFLPTNEEKLRHALSQVW</sequence>
<evidence type="ECO:0000313" key="3">
    <source>
        <dbReference type="Proteomes" id="UP001303760"/>
    </source>
</evidence>
<keyword evidence="3" id="KW-1185">Reference proteome</keyword>
<evidence type="ECO:0000313" key="2">
    <source>
        <dbReference type="EMBL" id="KAK4238535.1"/>
    </source>
</evidence>
<organism evidence="2 3">
    <name type="scientific">Achaetomium macrosporum</name>
    <dbReference type="NCBI Taxonomy" id="79813"/>
    <lineage>
        <taxon>Eukaryota</taxon>
        <taxon>Fungi</taxon>
        <taxon>Dikarya</taxon>
        <taxon>Ascomycota</taxon>
        <taxon>Pezizomycotina</taxon>
        <taxon>Sordariomycetes</taxon>
        <taxon>Sordariomycetidae</taxon>
        <taxon>Sordariales</taxon>
        <taxon>Chaetomiaceae</taxon>
        <taxon>Achaetomium</taxon>
    </lineage>
</organism>
<name>A0AAN7HE97_9PEZI</name>
<dbReference type="Pfam" id="PF06628">
    <property type="entry name" value="Catalase-rel"/>
    <property type="match status" value="1"/>
</dbReference>
<dbReference type="GO" id="GO:0020037">
    <property type="term" value="F:heme binding"/>
    <property type="evidence" value="ECO:0007669"/>
    <property type="project" value="InterPro"/>
</dbReference>
<reference evidence="2" key="2">
    <citation type="submission" date="2023-05" db="EMBL/GenBank/DDBJ databases">
        <authorList>
            <consortium name="Lawrence Berkeley National Laboratory"/>
            <person name="Steindorff A."/>
            <person name="Hensen N."/>
            <person name="Bonometti L."/>
            <person name="Westerberg I."/>
            <person name="Brannstrom I.O."/>
            <person name="Guillou S."/>
            <person name="Cros-Aarteil S."/>
            <person name="Calhoun S."/>
            <person name="Haridas S."/>
            <person name="Kuo A."/>
            <person name="Mondo S."/>
            <person name="Pangilinan J."/>
            <person name="Riley R."/>
            <person name="Labutti K."/>
            <person name="Andreopoulos B."/>
            <person name="Lipzen A."/>
            <person name="Chen C."/>
            <person name="Yanf M."/>
            <person name="Daum C."/>
            <person name="Ng V."/>
            <person name="Clum A."/>
            <person name="Ohm R."/>
            <person name="Martin F."/>
            <person name="Silar P."/>
            <person name="Natvig D."/>
            <person name="Lalanne C."/>
            <person name="Gautier V."/>
            <person name="Ament-Velasquez S.L."/>
            <person name="Kruys A."/>
            <person name="Hutchinson M.I."/>
            <person name="Powell A.J."/>
            <person name="Barry K."/>
            <person name="Miller A.N."/>
            <person name="Grigoriev I.V."/>
            <person name="Debuchy R."/>
            <person name="Gladieux P."/>
            <person name="Thoren M.H."/>
            <person name="Johannesson H."/>
        </authorList>
    </citation>
    <scope>NUCLEOTIDE SEQUENCE</scope>
    <source>
        <strain evidence="2">CBS 532.94</strain>
    </source>
</reference>
<accession>A0AAN7HE97</accession>
<protein>
    <recommendedName>
        <fullName evidence="1">Catalase immune-responsive domain-containing protein</fullName>
    </recommendedName>
</protein>
<dbReference type="InterPro" id="IPR020835">
    <property type="entry name" value="Catalase_sf"/>
</dbReference>
<gene>
    <name evidence="2" type="ORF">C8A03DRAFT_33412</name>
</gene>
<dbReference type="AlphaFoldDB" id="A0AAN7HE97"/>
<dbReference type="Proteomes" id="UP001303760">
    <property type="component" value="Unassembled WGS sequence"/>
</dbReference>
<dbReference type="SUPFAM" id="SSF56634">
    <property type="entry name" value="Heme-dependent catalase-like"/>
    <property type="match status" value="1"/>
</dbReference>
<dbReference type="EMBL" id="MU860091">
    <property type="protein sequence ID" value="KAK4238535.1"/>
    <property type="molecule type" value="Genomic_DNA"/>
</dbReference>
<dbReference type="Gene3D" id="2.40.180.10">
    <property type="entry name" value="Catalase core domain"/>
    <property type="match status" value="1"/>
</dbReference>
<reference evidence="2" key="1">
    <citation type="journal article" date="2023" name="Mol. Phylogenet. Evol.">
        <title>Genome-scale phylogeny and comparative genomics of the fungal order Sordariales.</title>
        <authorList>
            <person name="Hensen N."/>
            <person name="Bonometti L."/>
            <person name="Westerberg I."/>
            <person name="Brannstrom I.O."/>
            <person name="Guillou S."/>
            <person name="Cros-Aarteil S."/>
            <person name="Calhoun S."/>
            <person name="Haridas S."/>
            <person name="Kuo A."/>
            <person name="Mondo S."/>
            <person name="Pangilinan J."/>
            <person name="Riley R."/>
            <person name="LaButti K."/>
            <person name="Andreopoulos B."/>
            <person name="Lipzen A."/>
            <person name="Chen C."/>
            <person name="Yan M."/>
            <person name="Daum C."/>
            <person name="Ng V."/>
            <person name="Clum A."/>
            <person name="Steindorff A."/>
            <person name="Ohm R.A."/>
            <person name="Martin F."/>
            <person name="Silar P."/>
            <person name="Natvig D.O."/>
            <person name="Lalanne C."/>
            <person name="Gautier V."/>
            <person name="Ament-Velasquez S.L."/>
            <person name="Kruys A."/>
            <person name="Hutchinson M.I."/>
            <person name="Powell A.J."/>
            <person name="Barry K."/>
            <person name="Miller A.N."/>
            <person name="Grigoriev I.V."/>
            <person name="Debuchy R."/>
            <person name="Gladieux P."/>
            <person name="Hiltunen Thoren M."/>
            <person name="Johannesson H."/>
        </authorList>
    </citation>
    <scope>NUCLEOTIDE SEQUENCE</scope>
    <source>
        <strain evidence="2">CBS 532.94</strain>
    </source>
</reference>
<dbReference type="InterPro" id="IPR010582">
    <property type="entry name" value="Catalase_immune_responsive"/>
</dbReference>
<feature type="domain" description="Catalase immune-responsive" evidence="1">
    <location>
        <begin position="22"/>
        <end position="72"/>
    </location>
</feature>
<evidence type="ECO:0000259" key="1">
    <source>
        <dbReference type="Pfam" id="PF06628"/>
    </source>
</evidence>